<dbReference type="PANTHER" id="PTHR35525">
    <property type="entry name" value="BLL6575 PROTEIN"/>
    <property type="match status" value="1"/>
</dbReference>
<dbReference type="Pfam" id="PF07336">
    <property type="entry name" value="ABATE"/>
    <property type="match status" value="1"/>
</dbReference>
<protein>
    <submittedName>
        <fullName evidence="3">Putative stress-induced transcription regulator</fullName>
    </submittedName>
</protein>
<name>A0A2P8CR64_9ACTN</name>
<dbReference type="AlphaFoldDB" id="A0A2P8CR64"/>
<feature type="region of interest" description="Disordered" evidence="1">
    <location>
        <begin position="1"/>
        <end position="31"/>
    </location>
</feature>
<dbReference type="PANTHER" id="PTHR35525:SF3">
    <property type="entry name" value="BLL6575 PROTEIN"/>
    <property type="match status" value="1"/>
</dbReference>
<dbReference type="InterPro" id="IPR021005">
    <property type="entry name" value="Znf_CGNR"/>
</dbReference>
<dbReference type="Pfam" id="PF11706">
    <property type="entry name" value="zf-CGNR"/>
    <property type="match status" value="1"/>
</dbReference>
<keyword evidence="4" id="KW-1185">Reference proteome</keyword>
<dbReference type="Proteomes" id="UP000240542">
    <property type="component" value="Unassembled WGS sequence"/>
</dbReference>
<dbReference type="InterPro" id="IPR010852">
    <property type="entry name" value="ABATE"/>
</dbReference>
<dbReference type="RefSeq" id="WP_106586514.1">
    <property type="nucleotide sequence ID" value="NZ_PYGA01000031.1"/>
</dbReference>
<gene>
    <name evidence="3" type="ORF">CLV63_1316</name>
</gene>
<evidence type="ECO:0000313" key="3">
    <source>
        <dbReference type="EMBL" id="PSK87453.1"/>
    </source>
</evidence>
<dbReference type="OrthoDB" id="3531194at2"/>
<accession>A0A2P8CR64</accession>
<dbReference type="SUPFAM" id="SSF160904">
    <property type="entry name" value="Jann2411-like"/>
    <property type="match status" value="1"/>
</dbReference>
<feature type="compositionally biased region" description="Basic and acidic residues" evidence="1">
    <location>
        <begin position="1"/>
        <end position="18"/>
    </location>
</feature>
<organism evidence="3 4">
    <name type="scientific">Murinocardiopsis flavida</name>
    <dbReference type="NCBI Taxonomy" id="645275"/>
    <lineage>
        <taxon>Bacteria</taxon>
        <taxon>Bacillati</taxon>
        <taxon>Actinomycetota</taxon>
        <taxon>Actinomycetes</taxon>
        <taxon>Streptosporangiales</taxon>
        <taxon>Nocardiopsidaceae</taxon>
        <taxon>Murinocardiopsis</taxon>
    </lineage>
</organism>
<sequence>MSSKNRRTDDPRKGEGAKRGGHTRHSVQDNAQRTAALVNVLTGGSPPAPADVADVLRDHGETGPVDVSPADVAELRIAAEALRGVFAAPDLAEAVTCLNRLLAEGTGPVRLSAHGGDTPWHIHLDSGDEAPWAEWFLASSCMALAVLIWDRQRPPGGVCAARRCTNVYVEGGSGAPRRYCSGRCATRERVATHRRSRLVRDDG</sequence>
<proteinExistence type="predicted"/>
<feature type="domain" description="Zinc finger CGNR" evidence="2">
    <location>
        <begin position="158"/>
        <end position="195"/>
    </location>
</feature>
<reference evidence="3 4" key="1">
    <citation type="submission" date="2018-03" db="EMBL/GenBank/DDBJ databases">
        <title>Genomic Encyclopedia of Archaeal and Bacterial Type Strains, Phase II (KMG-II): from individual species to whole genera.</title>
        <authorList>
            <person name="Goeker M."/>
        </authorList>
    </citation>
    <scope>NUCLEOTIDE SEQUENCE [LARGE SCALE GENOMIC DNA]</scope>
    <source>
        <strain evidence="3 4">DSM 45312</strain>
    </source>
</reference>
<dbReference type="EMBL" id="PYGA01000031">
    <property type="protein sequence ID" value="PSK87453.1"/>
    <property type="molecule type" value="Genomic_DNA"/>
</dbReference>
<dbReference type="InterPro" id="IPR023286">
    <property type="entry name" value="ABATE_dom_sf"/>
</dbReference>
<evidence type="ECO:0000259" key="2">
    <source>
        <dbReference type="Pfam" id="PF11706"/>
    </source>
</evidence>
<evidence type="ECO:0000256" key="1">
    <source>
        <dbReference type="SAM" id="MobiDB-lite"/>
    </source>
</evidence>
<dbReference type="Gene3D" id="1.10.3300.10">
    <property type="entry name" value="Jann2411-like domain"/>
    <property type="match status" value="1"/>
</dbReference>
<comment type="caution">
    <text evidence="3">The sequence shown here is derived from an EMBL/GenBank/DDBJ whole genome shotgun (WGS) entry which is preliminary data.</text>
</comment>
<evidence type="ECO:0000313" key="4">
    <source>
        <dbReference type="Proteomes" id="UP000240542"/>
    </source>
</evidence>